<dbReference type="SUPFAM" id="SSF52172">
    <property type="entry name" value="CheY-like"/>
    <property type="match status" value="1"/>
</dbReference>
<reference evidence="5" key="1">
    <citation type="submission" date="2020-05" db="EMBL/GenBank/DDBJ databases">
        <authorList>
            <person name="Chiriac C."/>
            <person name="Salcher M."/>
            <person name="Ghai R."/>
            <person name="Kavagutti S V."/>
        </authorList>
    </citation>
    <scope>NUCLEOTIDE SEQUENCE</scope>
</reference>
<name>A0A6J7PX28_9ZZZZ</name>
<evidence type="ECO:0000313" key="5">
    <source>
        <dbReference type="EMBL" id="CAB5006982.1"/>
    </source>
</evidence>
<dbReference type="EMBL" id="CAFBPM010000001">
    <property type="protein sequence ID" value="CAB5006982.1"/>
    <property type="molecule type" value="Genomic_DNA"/>
</dbReference>
<evidence type="ECO:0000313" key="4">
    <source>
        <dbReference type="EMBL" id="CAB4874066.1"/>
    </source>
</evidence>
<feature type="domain" description="Response regulatory" evidence="2">
    <location>
        <begin position="14"/>
        <end position="131"/>
    </location>
</feature>
<dbReference type="PROSITE" id="PS50110">
    <property type="entry name" value="RESPONSE_REGULATORY"/>
    <property type="match status" value="1"/>
</dbReference>
<dbReference type="PANTHER" id="PTHR44591">
    <property type="entry name" value="STRESS RESPONSE REGULATOR PROTEIN 1"/>
    <property type="match status" value="1"/>
</dbReference>
<evidence type="ECO:0000313" key="3">
    <source>
        <dbReference type="EMBL" id="CAB4828431.1"/>
    </source>
</evidence>
<dbReference type="PANTHER" id="PTHR44591:SF3">
    <property type="entry name" value="RESPONSE REGULATORY DOMAIN-CONTAINING PROTEIN"/>
    <property type="match status" value="1"/>
</dbReference>
<gene>
    <name evidence="3" type="ORF">UFOPK3164_00931</name>
    <name evidence="4" type="ORF">UFOPK3427_01007</name>
    <name evidence="5" type="ORF">UFOPK4112_00079</name>
</gene>
<organism evidence="5">
    <name type="scientific">freshwater metagenome</name>
    <dbReference type="NCBI Taxonomy" id="449393"/>
    <lineage>
        <taxon>unclassified sequences</taxon>
        <taxon>metagenomes</taxon>
        <taxon>ecological metagenomes</taxon>
    </lineage>
</organism>
<keyword evidence="1" id="KW-0597">Phosphoprotein</keyword>
<dbReference type="Gene3D" id="3.40.50.2300">
    <property type="match status" value="1"/>
</dbReference>
<dbReference type="InterPro" id="IPR050595">
    <property type="entry name" value="Bact_response_regulator"/>
</dbReference>
<proteinExistence type="predicted"/>
<dbReference type="GO" id="GO:0000160">
    <property type="term" value="P:phosphorelay signal transduction system"/>
    <property type="evidence" value="ECO:0007669"/>
    <property type="project" value="InterPro"/>
</dbReference>
<dbReference type="InterPro" id="IPR001789">
    <property type="entry name" value="Sig_transdc_resp-reg_receiver"/>
</dbReference>
<protein>
    <submittedName>
        <fullName evidence="5">Unannotated protein</fullName>
    </submittedName>
</protein>
<dbReference type="AlphaFoldDB" id="A0A6J7PX28"/>
<evidence type="ECO:0000256" key="1">
    <source>
        <dbReference type="ARBA" id="ARBA00022553"/>
    </source>
</evidence>
<dbReference type="SMART" id="SM00448">
    <property type="entry name" value="REC"/>
    <property type="match status" value="1"/>
</dbReference>
<accession>A0A6J7PX28</accession>
<dbReference type="EMBL" id="CAFBLT010000001">
    <property type="protein sequence ID" value="CAB4874066.1"/>
    <property type="molecule type" value="Genomic_DNA"/>
</dbReference>
<evidence type="ECO:0000259" key="2">
    <source>
        <dbReference type="PROSITE" id="PS50110"/>
    </source>
</evidence>
<dbReference type="Pfam" id="PF00072">
    <property type="entry name" value="Response_reg"/>
    <property type="match status" value="1"/>
</dbReference>
<dbReference type="InterPro" id="IPR011006">
    <property type="entry name" value="CheY-like_superfamily"/>
</dbReference>
<dbReference type="EMBL" id="CAFABE010000038">
    <property type="protein sequence ID" value="CAB4828431.1"/>
    <property type="molecule type" value="Genomic_DNA"/>
</dbReference>
<sequence length="153" mass="16406">MDPESTGKFLAVETILIVSDTESIRREVASVLDGPDIELLFASSGPDAIATVEATLIDLVIADMQIGSMGGVAVCLELRLQASYDAIDETPVLLLLDRRADVFQAKRSGADGWIVKPLDAMRIRAGVRAILQGDRYEDTSYQPVPVSVGDQSA</sequence>